<sequence>MIPQKPVPCAHIADYYEWKIYHLGERNLGNTLLYKGYLHWAAGFIEGYWNNLYRAVITIRRV</sequence>
<accession>A0A858MR04</accession>
<dbReference type="Proteomes" id="UP000671973">
    <property type="component" value="Segment"/>
</dbReference>
<gene>
    <name evidence="1" type="ORF">Ab1vBOLIVR1_gp19</name>
</gene>
<organism evidence="1 2">
    <name type="scientific">Agrobacterium phage OLIVR1</name>
    <dbReference type="NCBI Taxonomy" id="2723769"/>
    <lineage>
        <taxon>Viruses</taxon>
        <taxon>Duplodnaviria</taxon>
        <taxon>Heunggongvirae</taxon>
        <taxon>Uroviricota</taxon>
        <taxon>Caudoviricetes</taxon>
        <taxon>Schitoviridae</taxon>
        <taxon>Oliverunavirus</taxon>
        <taxon>Oliverunavirus OLIVR1</taxon>
    </lineage>
</organism>
<protein>
    <submittedName>
        <fullName evidence="1">Uncharacterized protein</fullName>
    </submittedName>
</protein>
<keyword evidence="2" id="KW-1185">Reference proteome</keyword>
<dbReference type="EMBL" id="MT234338">
    <property type="protein sequence ID" value="QIW87214.1"/>
    <property type="molecule type" value="Genomic_DNA"/>
</dbReference>
<name>A0A858MR04_9CAUD</name>
<proteinExistence type="predicted"/>
<evidence type="ECO:0000313" key="1">
    <source>
        <dbReference type="EMBL" id="QIW87214.1"/>
    </source>
</evidence>
<evidence type="ECO:0000313" key="2">
    <source>
        <dbReference type="Proteomes" id="UP000671973"/>
    </source>
</evidence>
<reference evidence="1 2" key="1">
    <citation type="submission" date="2020-03" db="EMBL/GenBank/DDBJ databases">
        <authorList>
            <person name="Holtappels D."/>
            <person name="Bomans J.P.J."/>
            <person name="Lavigne R."/>
            <person name="Wagemans J."/>
        </authorList>
    </citation>
    <scope>NUCLEOTIDE SEQUENCE [LARGE SCALE GENOMIC DNA]</scope>
    <source>
        <strain evidence="1 2">OLIVR1</strain>
    </source>
</reference>